<feature type="region of interest" description="Disordered" evidence="1">
    <location>
        <begin position="476"/>
        <end position="496"/>
    </location>
</feature>
<feature type="compositionally biased region" description="Basic and acidic residues" evidence="1">
    <location>
        <begin position="167"/>
        <end position="176"/>
    </location>
</feature>
<proteinExistence type="predicted"/>
<dbReference type="Proteomes" id="UP000249402">
    <property type="component" value="Unassembled WGS sequence"/>
</dbReference>
<feature type="region of interest" description="Disordered" evidence="1">
    <location>
        <begin position="77"/>
        <end position="456"/>
    </location>
</feature>
<reference evidence="2 3" key="1">
    <citation type="submission" date="2018-02" db="EMBL/GenBank/DDBJ databases">
        <title>The genomes of Aspergillus section Nigri reveals drivers in fungal speciation.</title>
        <authorList>
            <consortium name="DOE Joint Genome Institute"/>
            <person name="Vesth T.C."/>
            <person name="Nybo J."/>
            <person name="Theobald S."/>
            <person name="Brandl J."/>
            <person name="Frisvad J.C."/>
            <person name="Nielsen K.F."/>
            <person name="Lyhne E.K."/>
            <person name="Kogle M.E."/>
            <person name="Kuo A."/>
            <person name="Riley R."/>
            <person name="Clum A."/>
            <person name="Nolan M."/>
            <person name="Lipzen A."/>
            <person name="Salamov A."/>
            <person name="Henrissat B."/>
            <person name="Wiebenga A."/>
            <person name="De vries R.P."/>
            <person name="Grigoriev I.V."/>
            <person name="Mortensen U.H."/>
            <person name="Andersen M.R."/>
            <person name="Baker S.E."/>
        </authorList>
    </citation>
    <scope>NUCLEOTIDE SEQUENCE [LARGE SCALE GENOMIC DNA]</scope>
    <source>
        <strain evidence="2 3">CBS 121593</strain>
    </source>
</reference>
<accession>A0A395H5K9</accession>
<evidence type="ECO:0008006" key="4">
    <source>
        <dbReference type="Google" id="ProtNLM"/>
    </source>
</evidence>
<dbReference type="EMBL" id="KZ824435">
    <property type="protein sequence ID" value="RAL01524.1"/>
    <property type="molecule type" value="Genomic_DNA"/>
</dbReference>
<sequence>MTTQASDTKRLHITPFSPDLLPSVLPASVQALATEISFHCIPTFPENNYGYVTLPTMEADKIRKKLNGSILKGKKFKVDTARPKKRSRDEEDVGNVTAKSSSDKKPKKSKKQHADGEILDGYELSSDRRVKRGWTESADAKQERRKEEKKKKNGKDEKTAKSQAKSKYTEKAECLFRTKLPPNKVSADEKSETQSKKKKKSAQETVVHEFSKTLTHPSFLRSGEDGSAPTVSFEEGKGWVDGSGNVKENASDRIRKAQYRPGQVAGAKEKRKAVKSVKDEMSELQTVTGKEKKVVKEAESADESEDWTSSSGATSSEEDSTDSESDQDESLISSDESDESSNSDEGMSVQSEQGGQDETDSETKTTVDQNNSAAENDAKTSSQGVHPLAALFKRPPAGTSDVKPDTEGNAQFSFFAQDDIESEDEVEDKPTEPHTPFTKRDLQDRGLRSAAPTPDTALVGRAINWKTLGRADPMDVDGEMHLNTPVPKAAAGPKEDSEFTKWFWENRGDNNRAWKRRRREAAKEQRQRENRSKGMKGKS</sequence>
<feature type="compositionally biased region" description="Basic and acidic residues" evidence="1">
    <location>
        <begin position="521"/>
        <end position="532"/>
    </location>
</feature>
<dbReference type="GeneID" id="37221687"/>
<feature type="compositionally biased region" description="Basic and acidic residues" evidence="1">
    <location>
        <begin position="289"/>
        <end position="299"/>
    </location>
</feature>
<gene>
    <name evidence="2" type="ORF">BO80DRAFT_381003</name>
</gene>
<name>A0A395H5K9_9EURO</name>
<keyword evidence="3" id="KW-1185">Reference proteome</keyword>
<evidence type="ECO:0000313" key="3">
    <source>
        <dbReference type="Proteomes" id="UP000249402"/>
    </source>
</evidence>
<dbReference type="VEuPathDB" id="FungiDB:BO80DRAFT_381003"/>
<evidence type="ECO:0000313" key="2">
    <source>
        <dbReference type="EMBL" id="RAL01524.1"/>
    </source>
</evidence>
<feature type="compositionally biased region" description="Basic and acidic residues" evidence="1">
    <location>
        <begin position="428"/>
        <end position="447"/>
    </location>
</feature>
<protein>
    <recommendedName>
        <fullName evidence="4">Suppressor protein SRP40</fullName>
    </recommendedName>
</protein>
<dbReference type="AlphaFoldDB" id="A0A395H5K9"/>
<feature type="compositionally biased region" description="Polar residues" evidence="1">
    <location>
        <begin position="364"/>
        <end position="384"/>
    </location>
</feature>
<feature type="compositionally biased region" description="Acidic residues" evidence="1">
    <location>
        <begin position="316"/>
        <end position="342"/>
    </location>
</feature>
<dbReference type="OrthoDB" id="3595585at2759"/>
<organism evidence="2 3">
    <name type="scientific">Aspergillus ibericus CBS 121593</name>
    <dbReference type="NCBI Taxonomy" id="1448316"/>
    <lineage>
        <taxon>Eukaryota</taxon>
        <taxon>Fungi</taxon>
        <taxon>Dikarya</taxon>
        <taxon>Ascomycota</taxon>
        <taxon>Pezizomycotina</taxon>
        <taxon>Eurotiomycetes</taxon>
        <taxon>Eurotiomycetidae</taxon>
        <taxon>Eurotiales</taxon>
        <taxon>Aspergillaceae</taxon>
        <taxon>Aspergillus</taxon>
        <taxon>Aspergillus subgen. Circumdati</taxon>
    </lineage>
</organism>
<dbReference type="RefSeq" id="XP_025575851.1">
    <property type="nucleotide sequence ID" value="XM_025716822.1"/>
</dbReference>
<evidence type="ECO:0000256" key="1">
    <source>
        <dbReference type="SAM" id="MobiDB-lite"/>
    </source>
</evidence>
<dbReference type="STRING" id="1448316.A0A395H5K9"/>
<feature type="region of interest" description="Disordered" evidence="1">
    <location>
        <begin position="510"/>
        <end position="539"/>
    </location>
</feature>
<feature type="compositionally biased region" description="Acidic residues" evidence="1">
    <location>
        <begin position="418"/>
        <end position="427"/>
    </location>
</feature>
<feature type="compositionally biased region" description="Basic and acidic residues" evidence="1">
    <location>
        <begin position="186"/>
        <end position="195"/>
    </location>
</feature>